<keyword evidence="3" id="KW-1185">Reference proteome</keyword>
<keyword evidence="1" id="KW-0472">Membrane</keyword>
<protein>
    <submittedName>
        <fullName evidence="2">Uncharacterized membrane protein YhaH, DUF805 family</fullName>
    </submittedName>
</protein>
<feature type="transmembrane region" description="Helical" evidence="1">
    <location>
        <begin position="165"/>
        <end position="185"/>
    </location>
</feature>
<dbReference type="Pfam" id="PF05656">
    <property type="entry name" value="DUF805"/>
    <property type="match status" value="1"/>
</dbReference>
<proteinExistence type="predicted"/>
<dbReference type="PROSITE" id="PS51257">
    <property type="entry name" value="PROKAR_LIPOPROTEIN"/>
    <property type="match status" value="1"/>
</dbReference>
<dbReference type="InterPro" id="IPR008523">
    <property type="entry name" value="DUF805"/>
</dbReference>
<feature type="transmembrane region" description="Helical" evidence="1">
    <location>
        <begin position="112"/>
        <end position="130"/>
    </location>
</feature>
<dbReference type="OrthoDB" id="7874572at2"/>
<evidence type="ECO:0000313" key="2">
    <source>
        <dbReference type="EMBL" id="SFU21884.1"/>
    </source>
</evidence>
<dbReference type="EMBL" id="FPAW01000074">
    <property type="protein sequence ID" value="SFU21884.1"/>
    <property type="molecule type" value="Genomic_DNA"/>
</dbReference>
<organism evidence="2 3">
    <name type="scientific">Sedimentitalea nanhaiensis</name>
    <dbReference type="NCBI Taxonomy" id="999627"/>
    <lineage>
        <taxon>Bacteria</taxon>
        <taxon>Pseudomonadati</taxon>
        <taxon>Pseudomonadota</taxon>
        <taxon>Alphaproteobacteria</taxon>
        <taxon>Rhodobacterales</taxon>
        <taxon>Paracoccaceae</taxon>
        <taxon>Sedimentitalea</taxon>
    </lineage>
</organism>
<feature type="transmembrane region" description="Helical" evidence="1">
    <location>
        <begin position="28"/>
        <end position="45"/>
    </location>
</feature>
<dbReference type="RefSeq" id="WP_051372334.1">
    <property type="nucleotide sequence ID" value="NZ_FPAW01000074.1"/>
</dbReference>
<dbReference type="AlphaFoldDB" id="A0A1I7ED78"/>
<dbReference type="Proteomes" id="UP000182466">
    <property type="component" value="Unassembled WGS sequence"/>
</dbReference>
<keyword evidence="1" id="KW-1133">Transmembrane helix</keyword>
<reference evidence="2 3" key="1">
    <citation type="submission" date="2016-10" db="EMBL/GenBank/DDBJ databases">
        <authorList>
            <person name="de Groot N.N."/>
        </authorList>
    </citation>
    <scope>NUCLEOTIDE SEQUENCE [LARGE SCALE GENOMIC DNA]</scope>
    <source>
        <strain evidence="2 3">CGMCC 1.10959</strain>
    </source>
</reference>
<dbReference type="GO" id="GO:0016020">
    <property type="term" value="C:membrane"/>
    <property type="evidence" value="ECO:0007669"/>
    <property type="project" value="InterPro"/>
</dbReference>
<evidence type="ECO:0000256" key="1">
    <source>
        <dbReference type="SAM" id="Phobius"/>
    </source>
</evidence>
<sequence length="195" mass="21250">MDRFLLFVIVLTCSCILAVVWFSIHPPVPIWLVLALVGAAGLGFIRSVELGLKRAHSALVDPKTQKKIQETAKQAATANEFAQVGSKAAISALLPRLQYLFSFSGRASRMEYFICQVGVGIALFLGFLLLSELGVLPLLVILSSVAILLAFGVRRTRDTGVNQWWFLLILVPPVNLAATVFLLLVPTDEFKGKGI</sequence>
<accession>A0A1I7ED78</accession>
<keyword evidence="1" id="KW-0812">Transmembrane</keyword>
<dbReference type="STRING" id="999627.SAMN05216236_1741"/>
<gene>
    <name evidence="2" type="ORF">SAMN05216236_1741</name>
</gene>
<name>A0A1I7ED78_9RHOB</name>
<feature type="transmembrane region" description="Helical" evidence="1">
    <location>
        <begin position="136"/>
        <end position="153"/>
    </location>
</feature>
<evidence type="ECO:0000313" key="3">
    <source>
        <dbReference type="Proteomes" id="UP000182466"/>
    </source>
</evidence>